<dbReference type="PANTHER" id="PTHR10574">
    <property type="entry name" value="NETRIN/LAMININ-RELATED"/>
    <property type="match status" value="1"/>
</dbReference>
<dbReference type="GO" id="GO:0009888">
    <property type="term" value="P:tissue development"/>
    <property type="evidence" value="ECO:0007669"/>
    <property type="project" value="TreeGrafter"/>
</dbReference>
<evidence type="ECO:0000256" key="10">
    <source>
        <dbReference type="PROSITE-ProRule" id="PRU00460"/>
    </source>
</evidence>
<reference evidence="14" key="1">
    <citation type="submission" date="2019-06" db="EMBL/GenBank/DDBJ databases">
        <authorList>
            <consortium name="Wellcome Sanger Institute Data Sharing"/>
        </authorList>
    </citation>
    <scope>NUCLEOTIDE SEQUENCE [LARGE SCALE GENOMIC DNA]</scope>
</reference>
<keyword evidence="4" id="KW-0732">Signal</keyword>
<dbReference type="GO" id="GO:0005201">
    <property type="term" value="F:extracellular matrix structural constituent"/>
    <property type="evidence" value="ECO:0007669"/>
    <property type="project" value="TreeGrafter"/>
</dbReference>
<evidence type="ECO:0000259" key="13">
    <source>
        <dbReference type="PROSITE" id="PS51117"/>
    </source>
</evidence>
<dbReference type="Pfam" id="PF00055">
    <property type="entry name" value="Laminin_N"/>
    <property type="match status" value="1"/>
</dbReference>
<keyword evidence="3" id="KW-0272">Extracellular matrix</keyword>
<evidence type="ECO:0000256" key="4">
    <source>
        <dbReference type="ARBA" id="ARBA00022729"/>
    </source>
</evidence>
<dbReference type="GO" id="GO:0007411">
    <property type="term" value="P:axon guidance"/>
    <property type="evidence" value="ECO:0007669"/>
    <property type="project" value="TreeGrafter"/>
</dbReference>
<dbReference type="SUPFAM" id="SSF57196">
    <property type="entry name" value="EGF/Laminin"/>
    <property type="match status" value="3"/>
</dbReference>
<feature type="domain" description="Laminin N-terminal" evidence="13">
    <location>
        <begin position="23"/>
        <end position="274"/>
    </location>
</feature>
<dbReference type="FunFam" id="2.10.25.10:FF:000069">
    <property type="entry name" value="Laminin subunit alpha 1"/>
    <property type="match status" value="1"/>
</dbReference>
<evidence type="ECO:0000313" key="14">
    <source>
        <dbReference type="Ensembl" id="ENSMMDP00005033744.1"/>
    </source>
</evidence>
<name>A0A667ZCP4_9TELE</name>
<evidence type="ECO:0000256" key="3">
    <source>
        <dbReference type="ARBA" id="ARBA00022530"/>
    </source>
</evidence>
<keyword evidence="15" id="KW-1185">Reference proteome</keyword>
<dbReference type="GeneTree" id="ENSGT00940000155362"/>
<dbReference type="Pfam" id="PF00052">
    <property type="entry name" value="Laminin_B"/>
    <property type="match status" value="1"/>
</dbReference>
<dbReference type="PROSITE" id="PS50027">
    <property type="entry name" value="EGF_LAM_2"/>
    <property type="match status" value="1"/>
</dbReference>
<keyword evidence="9 10" id="KW-0424">Laminin EGF-like domain</keyword>
<dbReference type="Pfam" id="PF00053">
    <property type="entry name" value="EGF_laminin"/>
    <property type="match status" value="3"/>
</dbReference>
<dbReference type="InParanoid" id="A0A667ZCP4"/>
<dbReference type="GO" id="GO:0005576">
    <property type="term" value="C:extracellular region"/>
    <property type="evidence" value="ECO:0007669"/>
    <property type="project" value="UniProtKB-ARBA"/>
</dbReference>
<accession>A0A667ZCP4</accession>
<keyword evidence="5" id="KW-0677">Repeat</keyword>
<feature type="domain" description="Laminin IV type A" evidence="12">
    <location>
        <begin position="493"/>
        <end position="682"/>
    </location>
</feature>
<keyword evidence="2" id="KW-0964">Secreted</keyword>
<dbReference type="PANTHER" id="PTHR10574:SF291">
    <property type="entry name" value="LAMININ SUBUNIT ALPHA-2"/>
    <property type="match status" value="1"/>
</dbReference>
<reference evidence="14" key="2">
    <citation type="submission" date="2025-08" db="UniProtKB">
        <authorList>
            <consortium name="Ensembl"/>
        </authorList>
    </citation>
    <scope>IDENTIFICATION</scope>
</reference>
<dbReference type="PROSITE" id="PS01248">
    <property type="entry name" value="EGF_LAM_1"/>
    <property type="match status" value="2"/>
</dbReference>
<evidence type="ECO:0000256" key="8">
    <source>
        <dbReference type="ARBA" id="ARBA00023180"/>
    </source>
</evidence>
<dbReference type="SMART" id="SM00281">
    <property type="entry name" value="LamB"/>
    <property type="match status" value="1"/>
</dbReference>
<dbReference type="Gene3D" id="2.60.120.260">
    <property type="entry name" value="Galactose-binding domain-like"/>
    <property type="match status" value="1"/>
</dbReference>
<feature type="disulfide bond" evidence="10">
    <location>
        <begin position="454"/>
        <end position="463"/>
    </location>
</feature>
<dbReference type="PROSITE" id="PS51115">
    <property type="entry name" value="LAMININ_IVA"/>
    <property type="match status" value="1"/>
</dbReference>
<dbReference type="PROSITE" id="PS51117">
    <property type="entry name" value="LAMININ_NTER"/>
    <property type="match status" value="1"/>
</dbReference>
<dbReference type="InterPro" id="IPR008211">
    <property type="entry name" value="Laminin_N"/>
</dbReference>
<evidence type="ECO:0000313" key="15">
    <source>
        <dbReference type="Proteomes" id="UP000472263"/>
    </source>
</evidence>
<dbReference type="InterPro" id="IPR002049">
    <property type="entry name" value="LE_dom"/>
</dbReference>
<keyword evidence="6" id="KW-0084">Basement membrane</keyword>
<dbReference type="InterPro" id="IPR008979">
    <property type="entry name" value="Galactose-bd-like_sf"/>
</dbReference>
<dbReference type="FunFam" id="2.60.120.260:FF:000017">
    <property type="entry name" value="Laminin subunit alpha 2"/>
    <property type="match status" value="1"/>
</dbReference>
<comment type="subcellular location">
    <subcellularLocation>
        <location evidence="1">Secreted</location>
        <location evidence="1">Extracellular space</location>
        <location evidence="1">Extracellular matrix</location>
        <location evidence="1">Basement membrane</location>
    </subcellularLocation>
</comment>
<dbReference type="GO" id="GO:0005604">
    <property type="term" value="C:basement membrane"/>
    <property type="evidence" value="ECO:0007669"/>
    <property type="project" value="UniProtKB-SubCell"/>
</dbReference>
<dbReference type="SUPFAM" id="SSF49785">
    <property type="entry name" value="Galactose-binding domain-like"/>
    <property type="match status" value="1"/>
</dbReference>
<reference evidence="14" key="3">
    <citation type="submission" date="2025-09" db="UniProtKB">
        <authorList>
            <consortium name="Ensembl"/>
        </authorList>
    </citation>
    <scope>IDENTIFICATION</scope>
</reference>
<protein>
    <recommendedName>
        <fullName evidence="16">Laminin subunit alpha 2</fullName>
    </recommendedName>
</protein>
<dbReference type="SMART" id="SM00136">
    <property type="entry name" value="LamNT"/>
    <property type="match status" value="1"/>
</dbReference>
<dbReference type="GO" id="GO:0009887">
    <property type="term" value="P:animal organ morphogenesis"/>
    <property type="evidence" value="ECO:0007669"/>
    <property type="project" value="TreeGrafter"/>
</dbReference>
<dbReference type="AlphaFoldDB" id="A0A667ZCP4"/>
<dbReference type="SMART" id="SM00180">
    <property type="entry name" value="EGF_Lam"/>
    <property type="match status" value="3"/>
</dbReference>
<comment type="caution">
    <text evidence="10">Lacks conserved residue(s) required for the propagation of feature annotation.</text>
</comment>
<evidence type="ECO:0000259" key="12">
    <source>
        <dbReference type="PROSITE" id="PS51115"/>
    </source>
</evidence>
<keyword evidence="7 10" id="KW-1015">Disulfide bond</keyword>
<dbReference type="Gene3D" id="2.170.300.10">
    <property type="entry name" value="Tie2 ligand-binding domain superfamily"/>
    <property type="match status" value="1"/>
</dbReference>
<dbReference type="InterPro" id="IPR050440">
    <property type="entry name" value="Laminin/Netrin_ECM"/>
</dbReference>
<evidence type="ECO:0000256" key="2">
    <source>
        <dbReference type="ARBA" id="ARBA00022525"/>
    </source>
</evidence>
<evidence type="ECO:0000259" key="11">
    <source>
        <dbReference type="PROSITE" id="PS50027"/>
    </source>
</evidence>
<evidence type="ECO:0000256" key="9">
    <source>
        <dbReference type="ARBA" id="ARBA00023292"/>
    </source>
</evidence>
<dbReference type="Gene3D" id="2.10.25.10">
    <property type="entry name" value="Laminin"/>
    <property type="match status" value="1"/>
</dbReference>
<evidence type="ECO:0000256" key="1">
    <source>
        <dbReference type="ARBA" id="ARBA00004302"/>
    </source>
</evidence>
<dbReference type="FunFam" id="2.10.25.10:FF:000082">
    <property type="entry name" value="Laminin subunit alpha 1"/>
    <property type="match status" value="1"/>
</dbReference>
<proteinExistence type="predicted"/>
<evidence type="ECO:0000256" key="6">
    <source>
        <dbReference type="ARBA" id="ARBA00022869"/>
    </source>
</evidence>
<sequence length="682" mass="76547">MGPATRYYDLMEKLLNRVESSRVELSLFPAVLNLATMADITANATCGLNGPEMYCKLVEHVPGQPVRNPQCRICNQKSAKPFERHPIEYAIDGTNRWWQSPSIKNGMENHYVTITLDLKQVFQIAYVIIKAANSPRPGNWVLERSIDGVTFEPWQYYAITDTECLTRFNIYPKTGPPSYSRDNEVICTSFYSKIHPLENGEIHTSLINGRPSADDPSPILLNFTSARYIRLVFQRIRTLNADLMTLTQHDPRDIDPIVTRRYYYSIKDISVGGMCICYGHAKACPLNSKFTCECEHNTCGESCDRCCPGYHQQPWMAGTFLTRHVCEKCNCHGKAEECYFNQTVADLSLSLDTHGKYRGGGVCVGCRDNTAGINCQSCAAGYYRPDGEPCQPCSCDLHGSISQSCVPDPGHATPSTQHVINVSVSYMGYPYCQRCNCSVEGSTNTDPCTLPCICKENVEGENCDRCKLGFYNLHGDNRHGCEKCSCMGVASLCSASTWAYENVSNCTHPPSLSANQNVRQYQSYVVSDLGSSYYWSAPELYLGNKVRCTHTTTPPQKRECERITCILPFFSLYQGGGVKITDSRYGQPVYPSSPVTSHIALLPENFLVTETGQPISRRDFLSVLANVTRVLVRASYSTEPSAVYRYTLKYTHTHAFQKCMLIYKDIHTDIQEYTHLYTPKLT</sequence>
<evidence type="ECO:0008006" key="16">
    <source>
        <dbReference type="Google" id="ProtNLM"/>
    </source>
</evidence>
<dbReference type="CDD" id="cd00055">
    <property type="entry name" value="EGF_Lam"/>
    <property type="match status" value="3"/>
</dbReference>
<dbReference type="Ensembl" id="ENSMMDT00005034487.1">
    <property type="protein sequence ID" value="ENSMMDP00005033744.1"/>
    <property type="gene ID" value="ENSMMDG00005015885.1"/>
</dbReference>
<keyword evidence="8" id="KW-0325">Glycoprotein</keyword>
<evidence type="ECO:0000256" key="5">
    <source>
        <dbReference type="ARBA" id="ARBA00022737"/>
    </source>
</evidence>
<organism evidence="14 15">
    <name type="scientific">Myripristis murdjan</name>
    <name type="common">pinecone soldierfish</name>
    <dbReference type="NCBI Taxonomy" id="586833"/>
    <lineage>
        <taxon>Eukaryota</taxon>
        <taxon>Metazoa</taxon>
        <taxon>Chordata</taxon>
        <taxon>Craniata</taxon>
        <taxon>Vertebrata</taxon>
        <taxon>Euteleostomi</taxon>
        <taxon>Actinopterygii</taxon>
        <taxon>Neopterygii</taxon>
        <taxon>Teleostei</taxon>
        <taxon>Neoteleostei</taxon>
        <taxon>Acanthomorphata</taxon>
        <taxon>Holocentriformes</taxon>
        <taxon>Holocentridae</taxon>
        <taxon>Myripristis</taxon>
    </lineage>
</organism>
<dbReference type="Proteomes" id="UP000472263">
    <property type="component" value="Chromosome 24"/>
</dbReference>
<dbReference type="InterPro" id="IPR000034">
    <property type="entry name" value="Laminin_IV"/>
</dbReference>
<evidence type="ECO:0000256" key="7">
    <source>
        <dbReference type="ARBA" id="ARBA00023157"/>
    </source>
</evidence>
<feature type="disulfide bond" evidence="10">
    <location>
        <begin position="393"/>
        <end position="405"/>
    </location>
</feature>
<feature type="domain" description="Laminin EGF-like" evidence="11">
    <location>
        <begin position="393"/>
        <end position="483"/>
    </location>
</feature>